<evidence type="ECO:0000313" key="2">
    <source>
        <dbReference type="Proteomes" id="UP000095287"/>
    </source>
</evidence>
<name>A0A1I7ZCP2_9BILA</name>
<keyword evidence="1" id="KW-0472">Membrane</keyword>
<evidence type="ECO:0000256" key="1">
    <source>
        <dbReference type="SAM" id="Phobius"/>
    </source>
</evidence>
<keyword evidence="1" id="KW-1133">Transmembrane helix</keyword>
<sequence length="109" mass="12403">MDANQQDPVVNAGEEENKELSRFLIFLSMTLLSLLLGYNYQDSYIFSTAFHKLSGMFTFSMLMIIGKWITQPFFPAWGTWFDYLGEPPAVFFLGDALRIAFVSVAGLQK</sequence>
<dbReference type="Proteomes" id="UP000095287">
    <property type="component" value="Unplaced"/>
</dbReference>
<organism evidence="2 3">
    <name type="scientific">Steinernema glaseri</name>
    <dbReference type="NCBI Taxonomy" id="37863"/>
    <lineage>
        <taxon>Eukaryota</taxon>
        <taxon>Metazoa</taxon>
        <taxon>Ecdysozoa</taxon>
        <taxon>Nematoda</taxon>
        <taxon>Chromadorea</taxon>
        <taxon>Rhabditida</taxon>
        <taxon>Tylenchina</taxon>
        <taxon>Panagrolaimomorpha</taxon>
        <taxon>Strongyloidoidea</taxon>
        <taxon>Steinernematidae</taxon>
        <taxon>Steinernema</taxon>
    </lineage>
</organism>
<feature type="transmembrane region" description="Helical" evidence="1">
    <location>
        <begin position="20"/>
        <end position="38"/>
    </location>
</feature>
<keyword evidence="2" id="KW-1185">Reference proteome</keyword>
<evidence type="ECO:0000313" key="3">
    <source>
        <dbReference type="WBParaSite" id="L893_g25202.t1"/>
    </source>
</evidence>
<feature type="transmembrane region" description="Helical" evidence="1">
    <location>
        <begin position="89"/>
        <end position="107"/>
    </location>
</feature>
<dbReference type="WBParaSite" id="L893_g25202.t1">
    <property type="protein sequence ID" value="L893_g25202.t1"/>
    <property type="gene ID" value="L893_g25202"/>
</dbReference>
<proteinExistence type="predicted"/>
<protein>
    <submittedName>
        <fullName evidence="3">ADP,ATP carrier protein</fullName>
    </submittedName>
</protein>
<reference evidence="3" key="1">
    <citation type="submission" date="2016-11" db="UniProtKB">
        <authorList>
            <consortium name="WormBaseParasite"/>
        </authorList>
    </citation>
    <scope>IDENTIFICATION</scope>
</reference>
<accession>A0A1I7ZCP2</accession>
<keyword evidence="1" id="KW-0812">Transmembrane</keyword>
<dbReference type="AlphaFoldDB" id="A0A1I7ZCP2"/>
<feature type="transmembrane region" description="Helical" evidence="1">
    <location>
        <begin position="50"/>
        <end position="69"/>
    </location>
</feature>